<sequence length="189" mass="21138">MNRLAEETDLSWATVKKYTTLLETVSRITPAFDSSNDGIFVKGIGQNLRHLRGQNDFRLLLYILFQAEISGGPTEPIKISEHSDVLKRYEDEIGELHDLNLIEHDRESDTIRLQPEGIGMIGPVRSEIRNTNPIKTAESIELDPNVVGRWNSGSEYGGFSETVDRKSTSDDNNADYASTNFGTENASAY</sequence>
<reference evidence="2 3" key="1">
    <citation type="journal article" date="2019" name="Int. J. Syst. Evol. Microbiol.">
        <title>The Global Catalogue of Microorganisms (GCM) 10K type strain sequencing project: providing services to taxonomists for standard genome sequencing and annotation.</title>
        <authorList>
            <consortium name="The Broad Institute Genomics Platform"/>
            <consortium name="The Broad Institute Genome Sequencing Center for Infectious Disease"/>
            <person name="Wu L."/>
            <person name="Ma J."/>
        </authorList>
    </citation>
    <scope>NUCLEOTIDE SEQUENCE [LARGE SCALE GENOMIC DNA]</scope>
    <source>
        <strain evidence="2 3">Y73</strain>
    </source>
</reference>
<name>A0ABD5UGT0_9EURY</name>
<dbReference type="AlphaFoldDB" id="A0ABD5UGT0"/>
<dbReference type="EMBL" id="JBHSXI010000004">
    <property type="protein sequence ID" value="MFC6888489.1"/>
    <property type="molecule type" value="Genomic_DNA"/>
</dbReference>
<feature type="region of interest" description="Disordered" evidence="1">
    <location>
        <begin position="160"/>
        <end position="189"/>
    </location>
</feature>
<gene>
    <name evidence="2" type="ORF">ACFQEY_05450</name>
</gene>
<proteinExistence type="predicted"/>
<evidence type="ECO:0000256" key="1">
    <source>
        <dbReference type="SAM" id="MobiDB-lite"/>
    </source>
</evidence>
<keyword evidence="3" id="KW-1185">Reference proteome</keyword>
<organism evidence="2 3">
    <name type="scientific">Halorubrum trueperi</name>
    <dbReference type="NCBI Taxonomy" id="2004704"/>
    <lineage>
        <taxon>Archaea</taxon>
        <taxon>Methanobacteriati</taxon>
        <taxon>Methanobacteriota</taxon>
        <taxon>Stenosarchaea group</taxon>
        <taxon>Halobacteria</taxon>
        <taxon>Halobacteriales</taxon>
        <taxon>Haloferacaceae</taxon>
        <taxon>Halorubrum</taxon>
    </lineage>
</organism>
<dbReference type="Proteomes" id="UP001596333">
    <property type="component" value="Unassembled WGS sequence"/>
</dbReference>
<comment type="caution">
    <text evidence="2">The sequence shown here is derived from an EMBL/GenBank/DDBJ whole genome shotgun (WGS) entry which is preliminary data.</text>
</comment>
<protein>
    <submittedName>
        <fullName evidence="2">Uncharacterized protein</fullName>
    </submittedName>
</protein>
<evidence type="ECO:0000313" key="3">
    <source>
        <dbReference type="Proteomes" id="UP001596333"/>
    </source>
</evidence>
<feature type="compositionally biased region" description="Polar residues" evidence="1">
    <location>
        <begin position="175"/>
        <end position="189"/>
    </location>
</feature>
<accession>A0ABD5UGT0</accession>
<evidence type="ECO:0000313" key="2">
    <source>
        <dbReference type="EMBL" id="MFC6888489.1"/>
    </source>
</evidence>